<organism evidence="3 4">
    <name type="scientific">Tanacetum coccineum</name>
    <dbReference type="NCBI Taxonomy" id="301880"/>
    <lineage>
        <taxon>Eukaryota</taxon>
        <taxon>Viridiplantae</taxon>
        <taxon>Streptophyta</taxon>
        <taxon>Embryophyta</taxon>
        <taxon>Tracheophyta</taxon>
        <taxon>Spermatophyta</taxon>
        <taxon>Magnoliopsida</taxon>
        <taxon>eudicotyledons</taxon>
        <taxon>Gunneridae</taxon>
        <taxon>Pentapetalae</taxon>
        <taxon>asterids</taxon>
        <taxon>campanulids</taxon>
        <taxon>Asterales</taxon>
        <taxon>Asteraceae</taxon>
        <taxon>Asteroideae</taxon>
        <taxon>Anthemideae</taxon>
        <taxon>Anthemidinae</taxon>
        <taxon>Tanacetum</taxon>
    </lineage>
</organism>
<dbReference type="InterPro" id="IPR021109">
    <property type="entry name" value="Peptidase_aspartic_dom_sf"/>
</dbReference>
<evidence type="ECO:0000313" key="3">
    <source>
        <dbReference type="EMBL" id="GJT03327.1"/>
    </source>
</evidence>
<name>A0ABQ5APB3_9ASTR</name>
<keyword evidence="3" id="KW-0695">RNA-directed DNA polymerase</keyword>
<dbReference type="Gene3D" id="2.40.70.10">
    <property type="entry name" value="Acid Proteases"/>
    <property type="match status" value="1"/>
</dbReference>
<keyword evidence="3" id="KW-0548">Nucleotidyltransferase</keyword>
<dbReference type="EMBL" id="BQNB010012418">
    <property type="protein sequence ID" value="GJT03327.1"/>
    <property type="molecule type" value="Genomic_DNA"/>
</dbReference>
<feature type="compositionally biased region" description="Pro residues" evidence="1">
    <location>
        <begin position="486"/>
        <end position="496"/>
    </location>
</feature>
<keyword evidence="3" id="KW-0808">Transferase</keyword>
<feature type="region of interest" description="Disordered" evidence="1">
    <location>
        <begin position="466"/>
        <end position="500"/>
    </location>
</feature>
<protein>
    <submittedName>
        <fullName evidence="3">Reverse transcriptase domain-containing protein</fullName>
    </submittedName>
</protein>
<dbReference type="GO" id="GO:0003964">
    <property type="term" value="F:RNA-directed DNA polymerase activity"/>
    <property type="evidence" value="ECO:0007669"/>
    <property type="project" value="UniProtKB-KW"/>
</dbReference>
<dbReference type="CDD" id="cd00303">
    <property type="entry name" value="retropepsin_like"/>
    <property type="match status" value="1"/>
</dbReference>
<accession>A0ABQ5APB3</accession>
<evidence type="ECO:0000313" key="4">
    <source>
        <dbReference type="Proteomes" id="UP001151760"/>
    </source>
</evidence>
<feature type="domain" description="Retrotransposon gag" evidence="2">
    <location>
        <begin position="126"/>
        <end position="218"/>
    </location>
</feature>
<keyword evidence="4" id="KW-1185">Reference proteome</keyword>
<dbReference type="PANTHER" id="PTHR33223:SF11">
    <property type="entry name" value="ELEMENT PROTEIN, PUTATIVE-RELATED"/>
    <property type="match status" value="1"/>
</dbReference>
<sequence length="692" mass="78595">MRTRSSSNLIVKSFTISKRRNRRRSKQTVKPKLRTIVETLVDTMADTRTMSELLQTPTEGYGDAIVIPAIRAENFELKVGLLTLVISSQFHGFERDDPHSHIRWSNKITSTLKYKNVPHEAIKLILFPFSLEGATRIWLEKEPPRSIHTWEDLVSKFVNYFFPPSKTMNLKNDITNFQQMFDETFSEAWDRFKDLLRKCPHHGFLELHQIDTFYNALTQSDQESLNAAVGGNLLNRTPQDALTINENKSKVRTSRNKPVVSKVSATTSSTPAYLPEITALTYAVKAMLLQNKTPSPAHVKAMEETCVICSGPHPYYECLATDGNTSNASAATWTYNQGVHGYRPQGETNYRASNQMRPPGFPQPNVQNNQNRYNQNQGYNQNRNYMKTNDANMRAMQNQISSMKTELKNEIQTTLMNQNNELKNTMSIFFQMQSPSGSGSLPSNTIANPRGDLKAITTRSGVSYDGLTIPPTSSPLLKEVEHPDVAPKPNPKPSIPYPSRLNDQKLQEKANNQMLKFLQIFQRLHFDISFADALLHMPKFASTFKILLKECLALADLGASINLMPLSVWKKLSLPELTPTRMTLELANRSVAYPFGVAEDVFVKVRKTERALIDVHDKELTPRVNDEVATFNVRHTSRYSYIYDDESVNRIDVIDVTCEEYAQEVLGFSNSFKTGNLLGLRKRHSHPVYCLE</sequence>
<reference evidence="3" key="2">
    <citation type="submission" date="2022-01" db="EMBL/GenBank/DDBJ databases">
        <authorList>
            <person name="Yamashiro T."/>
            <person name="Shiraishi A."/>
            <person name="Satake H."/>
            <person name="Nakayama K."/>
        </authorList>
    </citation>
    <scope>NUCLEOTIDE SEQUENCE</scope>
</reference>
<dbReference type="Pfam" id="PF03732">
    <property type="entry name" value="Retrotrans_gag"/>
    <property type="match status" value="1"/>
</dbReference>
<comment type="caution">
    <text evidence="3">The sequence shown here is derived from an EMBL/GenBank/DDBJ whole genome shotgun (WGS) entry which is preliminary data.</text>
</comment>
<reference evidence="3" key="1">
    <citation type="journal article" date="2022" name="Int. J. Mol. Sci.">
        <title>Draft Genome of Tanacetum Coccineum: Genomic Comparison of Closely Related Tanacetum-Family Plants.</title>
        <authorList>
            <person name="Yamashiro T."/>
            <person name="Shiraishi A."/>
            <person name="Nakayama K."/>
            <person name="Satake H."/>
        </authorList>
    </citation>
    <scope>NUCLEOTIDE SEQUENCE</scope>
</reference>
<gene>
    <name evidence="3" type="ORF">Tco_0824496</name>
</gene>
<dbReference type="PANTHER" id="PTHR33223">
    <property type="entry name" value="CCHC-TYPE DOMAIN-CONTAINING PROTEIN"/>
    <property type="match status" value="1"/>
</dbReference>
<dbReference type="Proteomes" id="UP001151760">
    <property type="component" value="Unassembled WGS sequence"/>
</dbReference>
<evidence type="ECO:0000259" key="2">
    <source>
        <dbReference type="Pfam" id="PF03732"/>
    </source>
</evidence>
<dbReference type="InterPro" id="IPR005162">
    <property type="entry name" value="Retrotrans_gag_dom"/>
</dbReference>
<evidence type="ECO:0000256" key="1">
    <source>
        <dbReference type="SAM" id="MobiDB-lite"/>
    </source>
</evidence>
<proteinExistence type="predicted"/>